<reference evidence="5" key="1">
    <citation type="submission" date="2020-05" db="EMBL/GenBank/DDBJ databases">
        <title>Phylogenomic resolution of chytrid fungi.</title>
        <authorList>
            <person name="Stajich J.E."/>
            <person name="Amses K."/>
            <person name="Simmons R."/>
            <person name="Seto K."/>
            <person name="Myers J."/>
            <person name="Bonds A."/>
            <person name="Quandt C.A."/>
            <person name="Barry K."/>
            <person name="Liu P."/>
            <person name="Grigoriev I."/>
            <person name="Longcore J.E."/>
            <person name="James T.Y."/>
        </authorList>
    </citation>
    <scope>NUCLEOTIDE SEQUENCE</scope>
    <source>
        <strain evidence="5">JEL0476</strain>
    </source>
</reference>
<dbReference type="GO" id="GO:0005993">
    <property type="term" value="P:trehalose catabolic process"/>
    <property type="evidence" value="ECO:0007669"/>
    <property type="project" value="TreeGrafter"/>
</dbReference>
<evidence type="ECO:0000256" key="3">
    <source>
        <dbReference type="ARBA" id="ARBA00023295"/>
    </source>
</evidence>
<dbReference type="EC" id="3.2.1.28" evidence="4"/>
<keyword evidence="3 4" id="KW-0326">Glycosidase</keyword>
<dbReference type="SUPFAM" id="SSF48208">
    <property type="entry name" value="Six-hairpin glycosidases"/>
    <property type="match status" value="1"/>
</dbReference>
<evidence type="ECO:0000313" key="6">
    <source>
        <dbReference type="Proteomes" id="UP001211065"/>
    </source>
</evidence>
<evidence type="ECO:0000256" key="4">
    <source>
        <dbReference type="RuleBase" id="RU361180"/>
    </source>
</evidence>
<keyword evidence="2 4" id="KW-0378">Hydrolase</keyword>
<dbReference type="InterPro" id="IPR012341">
    <property type="entry name" value="6hp_glycosidase-like_sf"/>
</dbReference>
<dbReference type="InterPro" id="IPR008928">
    <property type="entry name" value="6-hairpin_glycosidase_sf"/>
</dbReference>
<dbReference type="Pfam" id="PF01204">
    <property type="entry name" value="Trehalase"/>
    <property type="match status" value="2"/>
</dbReference>
<gene>
    <name evidence="5" type="ORF">HK099_002901</name>
</gene>
<keyword evidence="6" id="KW-1185">Reference proteome</keyword>
<proteinExistence type="inferred from homology"/>
<protein>
    <recommendedName>
        <fullName evidence="4">Trehalase</fullName>
        <ecNumber evidence="4">3.2.1.28</ecNumber>
    </recommendedName>
    <alternativeName>
        <fullName evidence="4">Alpha-trehalose glucohydrolase</fullName>
    </alternativeName>
</protein>
<sequence length="634" mass="74419">MDRVKNNRNFAKSLYQDSEILQLISSSKLYDEDFKSFVDKPLKTDEETVLKNFEELKSRTNNNITQSDLVLFLEENFKQCGHDFVDAELLDFRKNITLFNKIKNKMRNTDGKYEKVLYLSEVLHNSWAGLSRKFENEFNKDDILNYEHNNSSSIYVDHHFIIPGGRFRETYYWDTLFIIEGLLVSELYDTVKGMLLNFLSVIDTYGFFPNGLRIYYLNRSQPPVLCLMFEKYFEKKGYETEEDIALLKKALPILEKEYNWWMKNRSHEVKKGEFLNLYKAENLLPRPEMYPDDLSLIKKANVESEEEKINIFKNLASACESGWDFSSRWIYDYEEKKCSETSVPSEQTECLLSKLETDKILPVDLNTLMLINERIISKFYDILNNKVDPRKFNAVMESQQYKVKSSHFQEQSLLREKLILEFFFCLEDESYFDYHIIHKQLIKRFNLGSFWPLWAEIGFSEPNKDLRYKYMFAPFKNMEKFVASNPGGLPTTLTKDTAQQWDYPNAWPPLQYTTMLSMVSVINKITTSQSNADQANSLNNDQLFHFNDAELSMVDIKSSLRTSLKNLTQIYINSLYIGHRKSGFFHEKFNCEIAGESGGGGEYLPQVGFGWTNGIGLWVIDNFLDTLEDPDYNE</sequence>
<dbReference type="InterPro" id="IPR018232">
    <property type="entry name" value="Glyco_hydro_37_CS"/>
</dbReference>
<dbReference type="PROSITE" id="PS00928">
    <property type="entry name" value="TREHALASE_2"/>
    <property type="match status" value="1"/>
</dbReference>
<dbReference type="EMBL" id="JADGJW010000002">
    <property type="protein sequence ID" value="KAJ3228396.1"/>
    <property type="molecule type" value="Genomic_DNA"/>
</dbReference>
<accession>A0AAD5Y3W4</accession>
<dbReference type="GO" id="GO:0004555">
    <property type="term" value="F:alpha,alpha-trehalase activity"/>
    <property type="evidence" value="ECO:0007669"/>
    <property type="project" value="UniProtKB-EC"/>
</dbReference>
<comment type="similarity">
    <text evidence="1 4">Belongs to the glycosyl hydrolase 37 family.</text>
</comment>
<evidence type="ECO:0000256" key="1">
    <source>
        <dbReference type="ARBA" id="ARBA00005615"/>
    </source>
</evidence>
<dbReference type="Proteomes" id="UP001211065">
    <property type="component" value="Unassembled WGS sequence"/>
</dbReference>
<evidence type="ECO:0000256" key="2">
    <source>
        <dbReference type="ARBA" id="ARBA00022801"/>
    </source>
</evidence>
<comment type="caution">
    <text evidence="5">The sequence shown here is derived from an EMBL/GenBank/DDBJ whole genome shotgun (WGS) entry which is preliminary data.</text>
</comment>
<dbReference type="AlphaFoldDB" id="A0AAD5Y3W4"/>
<dbReference type="InterPro" id="IPR001661">
    <property type="entry name" value="Glyco_hydro_37"/>
</dbReference>
<dbReference type="PANTHER" id="PTHR23403">
    <property type="entry name" value="TREHALASE"/>
    <property type="match status" value="1"/>
</dbReference>
<name>A0AAD5Y3W4_9FUNG</name>
<dbReference type="PANTHER" id="PTHR23403:SF1">
    <property type="entry name" value="TREHALASE"/>
    <property type="match status" value="1"/>
</dbReference>
<evidence type="ECO:0000313" key="5">
    <source>
        <dbReference type="EMBL" id="KAJ3228396.1"/>
    </source>
</evidence>
<organism evidence="5 6">
    <name type="scientific">Clydaea vesicula</name>
    <dbReference type="NCBI Taxonomy" id="447962"/>
    <lineage>
        <taxon>Eukaryota</taxon>
        <taxon>Fungi</taxon>
        <taxon>Fungi incertae sedis</taxon>
        <taxon>Chytridiomycota</taxon>
        <taxon>Chytridiomycota incertae sedis</taxon>
        <taxon>Chytridiomycetes</taxon>
        <taxon>Lobulomycetales</taxon>
        <taxon>Lobulomycetaceae</taxon>
        <taxon>Clydaea</taxon>
    </lineage>
</organism>
<dbReference type="PRINTS" id="PR00744">
    <property type="entry name" value="GLHYDRLASE37"/>
</dbReference>
<dbReference type="Gene3D" id="1.50.10.10">
    <property type="match status" value="1"/>
</dbReference>
<comment type="catalytic activity">
    <reaction evidence="4">
        <text>alpha,alpha-trehalose + H2O = alpha-D-glucose + beta-D-glucose</text>
        <dbReference type="Rhea" id="RHEA:32675"/>
        <dbReference type="ChEBI" id="CHEBI:15377"/>
        <dbReference type="ChEBI" id="CHEBI:15903"/>
        <dbReference type="ChEBI" id="CHEBI:16551"/>
        <dbReference type="ChEBI" id="CHEBI:17925"/>
        <dbReference type="EC" id="3.2.1.28"/>
    </reaction>
</comment>